<dbReference type="Proteomes" id="UP000182257">
    <property type="component" value="Unassembled WGS sequence"/>
</dbReference>
<proteinExistence type="predicted"/>
<gene>
    <name evidence="1" type="ORF">SAMN05216462_1170</name>
</gene>
<accession>A0A1H4ADI4</accession>
<dbReference type="RefSeq" id="WP_074760648.1">
    <property type="nucleotide sequence ID" value="NZ_FNRF01000002.1"/>
</dbReference>
<evidence type="ECO:0000313" key="1">
    <source>
        <dbReference type="EMBL" id="SEA34029.1"/>
    </source>
</evidence>
<sequence length="128" mass="14915">MKKYWILGVITLLFSACQESLEDRCERDAKEYTRKHCPTAIDENTVIDSLVFERATHTIHYYYKLTGVADEEQTLKDVDAVNVLKQGLKNATAVKVYKDAKYRFAYTYRSSKDPKQVLLDVVFTEKDY</sequence>
<dbReference type="AlphaFoldDB" id="A0A1H4ADI4"/>
<reference evidence="1 2" key="1">
    <citation type="submission" date="2016-10" db="EMBL/GenBank/DDBJ databases">
        <authorList>
            <person name="de Groot N.N."/>
        </authorList>
    </citation>
    <scope>NUCLEOTIDE SEQUENCE [LARGE SCALE GENOMIC DNA]</scope>
    <source>
        <strain evidence="1 2">D31d</strain>
    </source>
</reference>
<dbReference type="PROSITE" id="PS51257">
    <property type="entry name" value="PROKAR_LIPOPROTEIN"/>
    <property type="match status" value="1"/>
</dbReference>
<evidence type="ECO:0000313" key="2">
    <source>
        <dbReference type="Proteomes" id="UP000182257"/>
    </source>
</evidence>
<protein>
    <recommendedName>
        <fullName evidence="3">Lipoprotein</fullName>
    </recommendedName>
</protein>
<evidence type="ECO:0008006" key="3">
    <source>
        <dbReference type="Google" id="ProtNLM"/>
    </source>
</evidence>
<dbReference type="EMBL" id="FNRF01000002">
    <property type="protein sequence ID" value="SEA34029.1"/>
    <property type="molecule type" value="Genomic_DNA"/>
</dbReference>
<organism evidence="1 2">
    <name type="scientific">Xylanibacter ruminicola</name>
    <name type="common">Prevotella ruminicola</name>
    <dbReference type="NCBI Taxonomy" id="839"/>
    <lineage>
        <taxon>Bacteria</taxon>
        <taxon>Pseudomonadati</taxon>
        <taxon>Bacteroidota</taxon>
        <taxon>Bacteroidia</taxon>
        <taxon>Bacteroidales</taxon>
        <taxon>Prevotellaceae</taxon>
        <taxon>Xylanibacter</taxon>
    </lineage>
</organism>
<name>A0A1H4ADI4_XYLRU</name>